<proteinExistence type="predicted"/>
<sequence>MAGFSADYIWDLVTRFINWNMVGAFFVLLVLWLFISQWLRVTVLVSAMMVWLAVSPLLPSFTLWPAGQPTTAAANHCGHRRHQRRGNGGGHRFR</sequence>
<dbReference type="InterPro" id="IPR017744">
    <property type="entry name" value="BcsG"/>
</dbReference>
<evidence type="ECO:0000256" key="2">
    <source>
        <dbReference type="SAM" id="Phobius"/>
    </source>
</evidence>
<feature type="transmembrane region" description="Helical" evidence="2">
    <location>
        <begin position="16"/>
        <end position="34"/>
    </location>
</feature>
<dbReference type="Proteomes" id="UP000274346">
    <property type="component" value="Chromosome"/>
</dbReference>
<organism evidence="3 4">
    <name type="scientific">Raoultella terrigena</name>
    <name type="common">Klebsiella terrigena</name>
    <dbReference type="NCBI Taxonomy" id="577"/>
    <lineage>
        <taxon>Bacteria</taxon>
        <taxon>Pseudomonadati</taxon>
        <taxon>Pseudomonadota</taxon>
        <taxon>Gammaproteobacteria</taxon>
        <taxon>Enterobacterales</taxon>
        <taxon>Enterobacteriaceae</taxon>
        <taxon>Klebsiella/Raoultella group</taxon>
        <taxon>Raoultella</taxon>
    </lineage>
</organism>
<keyword evidence="2" id="KW-0812">Transmembrane</keyword>
<keyword evidence="2" id="KW-1133">Transmembrane helix</keyword>
<dbReference type="EMBL" id="LR131271">
    <property type="protein sequence ID" value="VDR23993.1"/>
    <property type="molecule type" value="Genomic_DNA"/>
</dbReference>
<name>A0A3P8M0Q6_RAOTE</name>
<accession>A0A3P8M0Q6</accession>
<evidence type="ECO:0000313" key="3">
    <source>
        <dbReference type="EMBL" id="VDR23993.1"/>
    </source>
</evidence>
<reference evidence="3 4" key="1">
    <citation type="submission" date="2018-12" db="EMBL/GenBank/DDBJ databases">
        <authorList>
            <consortium name="Pathogen Informatics"/>
        </authorList>
    </citation>
    <scope>NUCLEOTIDE SEQUENCE [LARGE SCALE GENOMIC DNA]</scope>
    <source>
        <strain evidence="3 4">NCTC13098</strain>
    </source>
</reference>
<keyword evidence="2" id="KW-0472">Membrane</keyword>
<dbReference type="AlphaFoldDB" id="A0A3P8M0Q6"/>
<dbReference type="Pfam" id="PF11658">
    <property type="entry name" value="CBP_BcsG"/>
    <property type="match status" value="1"/>
</dbReference>
<protein>
    <submittedName>
        <fullName evidence="3">Cellulose synthase operon protein YhjU</fullName>
    </submittedName>
</protein>
<gene>
    <name evidence="3" type="ORF">NCTC13098_00269</name>
</gene>
<feature type="region of interest" description="Disordered" evidence="1">
    <location>
        <begin position="71"/>
        <end position="94"/>
    </location>
</feature>
<dbReference type="KEGG" id="rtg:NCTC13098_00269"/>
<evidence type="ECO:0000256" key="1">
    <source>
        <dbReference type="SAM" id="MobiDB-lite"/>
    </source>
</evidence>
<feature type="transmembrane region" description="Helical" evidence="2">
    <location>
        <begin position="41"/>
        <end position="58"/>
    </location>
</feature>
<evidence type="ECO:0000313" key="4">
    <source>
        <dbReference type="Proteomes" id="UP000274346"/>
    </source>
</evidence>
<feature type="compositionally biased region" description="Basic residues" evidence="1">
    <location>
        <begin position="77"/>
        <end position="94"/>
    </location>
</feature>